<accession>A0A0F9C3H5</accession>
<proteinExistence type="predicted"/>
<sequence>MNEEGSNKTIMWLVAVIAILLLIVAFNAPSERETCEGLRGDALVDCIDDYRLEQKEWGH</sequence>
<organism evidence="1">
    <name type="scientific">marine sediment metagenome</name>
    <dbReference type="NCBI Taxonomy" id="412755"/>
    <lineage>
        <taxon>unclassified sequences</taxon>
        <taxon>metagenomes</taxon>
        <taxon>ecological metagenomes</taxon>
    </lineage>
</organism>
<reference evidence="1" key="1">
    <citation type="journal article" date="2015" name="Nature">
        <title>Complex archaea that bridge the gap between prokaryotes and eukaryotes.</title>
        <authorList>
            <person name="Spang A."/>
            <person name="Saw J.H."/>
            <person name="Jorgensen S.L."/>
            <person name="Zaremba-Niedzwiedzka K."/>
            <person name="Martijn J."/>
            <person name="Lind A.E."/>
            <person name="van Eijk R."/>
            <person name="Schleper C."/>
            <person name="Guy L."/>
            <person name="Ettema T.J."/>
        </authorList>
    </citation>
    <scope>NUCLEOTIDE SEQUENCE</scope>
</reference>
<evidence type="ECO:0000313" key="1">
    <source>
        <dbReference type="EMBL" id="KKK91231.1"/>
    </source>
</evidence>
<dbReference type="AlphaFoldDB" id="A0A0F9C3H5"/>
<comment type="caution">
    <text evidence="1">The sequence shown here is derived from an EMBL/GenBank/DDBJ whole genome shotgun (WGS) entry which is preliminary data.</text>
</comment>
<protein>
    <submittedName>
        <fullName evidence="1">Uncharacterized protein</fullName>
    </submittedName>
</protein>
<gene>
    <name evidence="1" type="ORF">LCGC14_2715040</name>
</gene>
<dbReference type="EMBL" id="LAZR01048745">
    <property type="protein sequence ID" value="KKK91231.1"/>
    <property type="molecule type" value="Genomic_DNA"/>
</dbReference>
<name>A0A0F9C3H5_9ZZZZ</name>